<dbReference type="KEGG" id="uli:ETAA1_38690"/>
<gene>
    <name evidence="2" type="ORF">ETAA1_38690</name>
</gene>
<organism evidence="2 3">
    <name type="scientific">Urbifossiella limnaea</name>
    <dbReference type="NCBI Taxonomy" id="2528023"/>
    <lineage>
        <taxon>Bacteria</taxon>
        <taxon>Pseudomonadati</taxon>
        <taxon>Planctomycetota</taxon>
        <taxon>Planctomycetia</taxon>
        <taxon>Gemmatales</taxon>
        <taxon>Gemmataceae</taxon>
        <taxon>Urbifossiella</taxon>
    </lineage>
</organism>
<dbReference type="Proteomes" id="UP000319576">
    <property type="component" value="Chromosome"/>
</dbReference>
<sequence>MLVGKFLDDLPLHRQADRIGRAGVRVAASTLGDWVTRSATLLRPLYQLMLDRVCACPVIWSDDTRSRFAKSGDRVMPHGHFWVAIGDATAPYTAVHFTTGYDAAAGPEQFLRGFRGYVHADCLS</sequence>
<proteinExistence type="predicted"/>
<dbReference type="InterPro" id="IPR004291">
    <property type="entry name" value="Transposase_IS66_central"/>
</dbReference>
<dbReference type="InterPro" id="IPR052344">
    <property type="entry name" value="Transposase-related"/>
</dbReference>
<dbReference type="PANTHER" id="PTHR33678">
    <property type="entry name" value="BLL1576 PROTEIN"/>
    <property type="match status" value="1"/>
</dbReference>
<evidence type="ECO:0000313" key="3">
    <source>
        <dbReference type="Proteomes" id="UP000319576"/>
    </source>
</evidence>
<evidence type="ECO:0000259" key="1">
    <source>
        <dbReference type="Pfam" id="PF03050"/>
    </source>
</evidence>
<reference evidence="2 3" key="1">
    <citation type="submission" date="2019-02" db="EMBL/GenBank/DDBJ databases">
        <title>Deep-cultivation of Planctomycetes and their phenomic and genomic characterization uncovers novel biology.</title>
        <authorList>
            <person name="Wiegand S."/>
            <person name="Jogler M."/>
            <person name="Boedeker C."/>
            <person name="Pinto D."/>
            <person name="Vollmers J."/>
            <person name="Rivas-Marin E."/>
            <person name="Kohn T."/>
            <person name="Peeters S.H."/>
            <person name="Heuer A."/>
            <person name="Rast P."/>
            <person name="Oberbeckmann S."/>
            <person name="Bunk B."/>
            <person name="Jeske O."/>
            <person name="Meyerdierks A."/>
            <person name="Storesund J.E."/>
            <person name="Kallscheuer N."/>
            <person name="Luecker S."/>
            <person name="Lage O.M."/>
            <person name="Pohl T."/>
            <person name="Merkel B.J."/>
            <person name="Hornburger P."/>
            <person name="Mueller R.-W."/>
            <person name="Bruemmer F."/>
            <person name="Labrenz M."/>
            <person name="Spormann A.M."/>
            <person name="Op den Camp H."/>
            <person name="Overmann J."/>
            <person name="Amann R."/>
            <person name="Jetten M.S.M."/>
            <person name="Mascher T."/>
            <person name="Medema M.H."/>
            <person name="Devos D.P."/>
            <person name="Kaster A.-K."/>
            <person name="Ovreas L."/>
            <person name="Rohde M."/>
            <person name="Galperin M.Y."/>
            <person name="Jogler C."/>
        </authorList>
    </citation>
    <scope>NUCLEOTIDE SEQUENCE [LARGE SCALE GENOMIC DNA]</scope>
    <source>
        <strain evidence="2 3">ETA_A1</strain>
    </source>
</reference>
<dbReference type="PANTHER" id="PTHR33678:SF2">
    <property type="match status" value="1"/>
</dbReference>
<keyword evidence="3" id="KW-1185">Reference proteome</keyword>
<accession>A0A517XWK5</accession>
<protein>
    <submittedName>
        <fullName evidence="2">Transposase IS66 family protein</fullName>
    </submittedName>
</protein>
<dbReference type="AlphaFoldDB" id="A0A517XWK5"/>
<feature type="domain" description="Transposase IS66 central" evidence="1">
    <location>
        <begin position="2"/>
        <end position="121"/>
    </location>
</feature>
<name>A0A517XWK5_9BACT</name>
<dbReference type="Pfam" id="PF03050">
    <property type="entry name" value="DDE_Tnp_IS66"/>
    <property type="match status" value="1"/>
</dbReference>
<evidence type="ECO:0000313" key="2">
    <source>
        <dbReference type="EMBL" id="QDU21896.1"/>
    </source>
</evidence>
<dbReference type="EMBL" id="CP036273">
    <property type="protein sequence ID" value="QDU21896.1"/>
    <property type="molecule type" value="Genomic_DNA"/>
</dbReference>